<dbReference type="Pfam" id="PF26149">
    <property type="entry name" value="YuzK"/>
    <property type="match status" value="1"/>
</dbReference>
<organism evidence="1 2">
    <name type="scientific">Fictibacillus norfolkensis</name>
    <dbReference type="NCBI Taxonomy" id="2762233"/>
    <lineage>
        <taxon>Bacteria</taxon>
        <taxon>Bacillati</taxon>
        <taxon>Bacillota</taxon>
        <taxon>Bacilli</taxon>
        <taxon>Bacillales</taxon>
        <taxon>Fictibacillaceae</taxon>
        <taxon>Fictibacillus</taxon>
    </lineage>
</organism>
<protein>
    <submittedName>
        <fullName evidence="1">Uncharacterized protein</fullName>
    </submittedName>
</protein>
<sequence>MHQSHGCGFAEYERDLEKRLDVEKVRDKEYKKGLEIAADANRNHTP</sequence>
<evidence type="ECO:0000313" key="1">
    <source>
        <dbReference type="EMBL" id="MBD7962868.1"/>
    </source>
</evidence>
<dbReference type="Proteomes" id="UP000603641">
    <property type="component" value="Unassembled WGS sequence"/>
</dbReference>
<dbReference type="RefSeq" id="WP_186320635.1">
    <property type="nucleotide sequence ID" value="NZ_JACSQM010000001.1"/>
</dbReference>
<keyword evidence="2" id="KW-1185">Reference proteome</keyword>
<accession>A0ABR8SH88</accession>
<gene>
    <name evidence="1" type="ORF">H9648_02290</name>
</gene>
<dbReference type="InterPro" id="IPR058676">
    <property type="entry name" value="YuzK"/>
</dbReference>
<evidence type="ECO:0000313" key="2">
    <source>
        <dbReference type="Proteomes" id="UP000603641"/>
    </source>
</evidence>
<dbReference type="EMBL" id="JACSQM010000001">
    <property type="protein sequence ID" value="MBD7962868.1"/>
    <property type="molecule type" value="Genomic_DNA"/>
</dbReference>
<proteinExistence type="predicted"/>
<comment type="caution">
    <text evidence="1">The sequence shown here is derived from an EMBL/GenBank/DDBJ whole genome shotgun (WGS) entry which is preliminary data.</text>
</comment>
<name>A0ABR8SH88_9BACL</name>
<reference evidence="1 2" key="1">
    <citation type="submission" date="2020-08" db="EMBL/GenBank/DDBJ databases">
        <title>A Genomic Blueprint of the Chicken Gut Microbiome.</title>
        <authorList>
            <person name="Gilroy R."/>
            <person name="Ravi A."/>
            <person name="Getino M."/>
            <person name="Pursley I."/>
            <person name="Horton D.L."/>
            <person name="Alikhan N.-F."/>
            <person name="Baker D."/>
            <person name="Gharbi K."/>
            <person name="Hall N."/>
            <person name="Watson M."/>
            <person name="Adriaenssens E.M."/>
            <person name="Foster-Nyarko E."/>
            <person name="Jarju S."/>
            <person name="Secka A."/>
            <person name="Antonio M."/>
            <person name="Oren A."/>
            <person name="Chaudhuri R."/>
            <person name="La Ragione R.M."/>
            <person name="Hildebrand F."/>
            <person name="Pallen M.J."/>
        </authorList>
    </citation>
    <scope>NUCLEOTIDE SEQUENCE [LARGE SCALE GENOMIC DNA]</scope>
    <source>
        <strain evidence="1 2">Sa2CUA10</strain>
    </source>
</reference>